<reference evidence="3" key="1">
    <citation type="journal article" date="2020" name="Mol. Plant Microbe">
        <title>Rhizobial microsymbionts of the narrowly endemic Oxytropis species growing in Kamchatka are characterized by significant genetic diversity and possess a set of genes that are associated with T3SS and T6SS secretion systems and can affect the development of symbiosis.</title>
        <authorList>
            <person name="Safronova V."/>
            <person name="Guro P."/>
            <person name="Sazanova A."/>
            <person name="Kuznetsova I."/>
            <person name="Belimov A."/>
            <person name="Yakubov V."/>
            <person name="Chirak E."/>
            <person name="Afonin A."/>
            <person name="Gogolev Y."/>
            <person name="Andronov E."/>
            <person name="Tikhonovich I."/>
        </authorList>
    </citation>
    <scope>NUCLEOTIDE SEQUENCE [LARGE SCALE GENOMIC DNA]</scope>
    <source>
        <strain evidence="3">RCAM0610</strain>
    </source>
</reference>
<dbReference type="Proteomes" id="UP000515518">
    <property type="component" value="Chromosome"/>
</dbReference>
<name>A0A7G6RHW7_RHILV</name>
<dbReference type="EMBL" id="CP050549">
    <property type="protein sequence ID" value="QND41849.1"/>
    <property type="molecule type" value="Genomic_DNA"/>
</dbReference>
<evidence type="ECO:0000256" key="1">
    <source>
        <dbReference type="SAM" id="MobiDB-lite"/>
    </source>
</evidence>
<gene>
    <name evidence="2" type="ORF">HB770_04210</name>
</gene>
<dbReference type="AlphaFoldDB" id="A0A7G6RHW7"/>
<feature type="region of interest" description="Disordered" evidence="1">
    <location>
        <begin position="137"/>
        <end position="238"/>
    </location>
</feature>
<evidence type="ECO:0000313" key="2">
    <source>
        <dbReference type="EMBL" id="QND41849.1"/>
    </source>
</evidence>
<sequence>MSMSLITDLSRHFRAFEADIMKAAAATLNSTVYEAREKIIQTSKRTFDRPKEWSTSKAYLFTKAKPADGARMFGELRAKPEQAKVLHYQIDGGIRRKGDPGATRYDVPVGADAAHTDAFGGIARGALKKVAKVAAKEKKDRRTVARPSCSSSRTAPDRNVGNAARPRGAPPEAVEVGQQVRQRTRHILRENRPHPWLLDASGQIAGHVDPSKRSPIRTAPRRQQAEAHPRLRGPCEVP</sequence>
<organism evidence="2 3">
    <name type="scientific">Rhizobium leguminosarum bv. viciae</name>
    <dbReference type="NCBI Taxonomy" id="387"/>
    <lineage>
        <taxon>Bacteria</taxon>
        <taxon>Pseudomonadati</taxon>
        <taxon>Pseudomonadota</taxon>
        <taxon>Alphaproteobacteria</taxon>
        <taxon>Hyphomicrobiales</taxon>
        <taxon>Rhizobiaceae</taxon>
        <taxon>Rhizobium/Agrobacterium group</taxon>
        <taxon>Rhizobium</taxon>
    </lineage>
</organism>
<protein>
    <submittedName>
        <fullName evidence="2">Uncharacterized protein</fullName>
    </submittedName>
</protein>
<proteinExistence type="predicted"/>
<accession>A0A7G6RHW7</accession>
<evidence type="ECO:0000313" key="3">
    <source>
        <dbReference type="Proteomes" id="UP000515518"/>
    </source>
</evidence>